<protein>
    <submittedName>
        <fullName evidence="7">Uncharacterized protein</fullName>
    </submittedName>
</protein>
<dbReference type="GO" id="GO:0046933">
    <property type="term" value="F:proton-transporting ATP synthase activity, rotational mechanism"/>
    <property type="evidence" value="ECO:0007669"/>
    <property type="project" value="InterPro"/>
</dbReference>
<comment type="caution">
    <text evidence="7">The sequence shown here is derived from an EMBL/GenBank/DDBJ whole genome shotgun (WGS) entry which is preliminary data.</text>
</comment>
<gene>
    <name evidence="7" type="ORF">A2650_03450</name>
</gene>
<dbReference type="Proteomes" id="UP000177117">
    <property type="component" value="Unassembled WGS sequence"/>
</dbReference>
<evidence type="ECO:0000256" key="5">
    <source>
        <dbReference type="ARBA" id="ARBA00023136"/>
    </source>
</evidence>
<dbReference type="AlphaFoldDB" id="A0A1F8EK59"/>
<evidence type="ECO:0000256" key="2">
    <source>
        <dbReference type="ARBA" id="ARBA00022448"/>
    </source>
</evidence>
<proteinExistence type="predicted"/>
<dbReference type="Pfam" id="PF00213">
    <property type="entry name" value="OSCP"/>
    <property type="match status" value="1"/>
</dbReference>
<name>A0A1F8EK59_9BACT</name>
<keyword evidence="2" id="KW-0813">Transport</keyword>
<evidence type="ECO:0000313" key="8">
    <source>
        <dbReference type="Proteomes" id="UP000177117"/>
    </source>
</evidence>
<dbReference type="GO" id="GO:0016020">
    <property type="term" value="C:membrane"/>
    <property type="evidence" value="ECO:0007669"/>
    <property type="project" value="UniProtKB-SubCell"/>
</dbReference>
<evidence type="ECO:0000256" key="6">
    <source>
        <dbReference type="ARBA" id="ARBA00023310"/>
    </source>
</evidence>
<dbReference type="InterPro" id="IPR000711">
    <property type="entry name" value="ATPase_OSCP/dsu"/>
</dbReference>
<keyword evidence="5" id="KW-0472">Membrane</keyword>
<evidence type="ECO:0000256" key="3">
    <source>
        <dbReference type="ARBA" id="ARBA00022781"/>
    </source>
</evidence>
<evidence type="ECO:0000313" key="7">
    <source>
        <dbReference type="EMBL" id="OGN00416.1"/>
    </source>
</evidence>
<keyword evidence="4" id="KW-0406">Ion transport</keyword>
<reference evidence="7 8" key="1">
    <citation type="journal article" date="2016" name="Nat. Commun.">
        <title>Thousands of microbial genomes shed light on interconnected biogeochemical processes in an aquifer system.</title>
        <authorList>
            <person name="Anantharaman K."/>
            <person name="Brown C.T."/>
            <person name="Hug L.A."/>
            <person name="Sharon I."/>
            <person name="Castelle C.J."/>
            <person name="Probst A.J."/>
            <person name="Thomas B.C."/>
            <person name="Singh A."/>
            <person name="Wilkins M.J."/>
            <person name="Karaoz U."/>
            <person name="Brodie E.L."/>
            <person name="Williams K.H."/>
            <person name="Hubbard S.S."/>
            <person name="Banfield J.F."/>
        </authorList>
    </citation>
    <scope>NUCLEOTIDE SEQUENCE [LARGE SCALE GENOMIC DNA]</scope>
</reference>
<dbReference type="EMBL" id="MGJD01000021">
    <property type="protein sequence ID" value="OGN00416.1"/>
    <property type="molecule type" value="Genomic_DNA"/>
</dbReference>
<keyword evidence="3" id="KW-0375">Hydrogen ion transport</keyword>
<organism evidence="7 8">
    <name type="scientific">Candidatus Yanofskybacteria bacterium RIFCSPHIGHO2_01_FULL_41_53</name>
    <dbReference type="NCBI Taxonomy" id="1802663"/>
    <lineage>
        <taxon>Bacteria</taxon>
        <taxon>Candidatus Yanofskyibacteriota</taxon>
    </lineage>
</organism>
<evidence type="ECO:0000256" key="4">
    <source>
        <dbReference type="ARBA" id="ARBA00023065"/>
    </source>
</evidence>
<comment type="subcellular location">
    <subcellularLocation>
        <location evidence="1">Membrane</location>
    </subcellularLocation>
</comment>
<accession>A0A1F8EK59</accession>
<sequence>MKYLVNNYVDAFTEVIKKTPKKSVVENFIKLLKKTGDIKRLNKIVEAIDKKLVNKNGGKWVVVETARESASADKIRNKFSNKDHVEFKVNPELVAGTRVTINGEEELNNTLSSKLNKMFK</sequence>
<keyword evidence="6" id="KW-0066">ATP synthesis</keyword>
<evidence type="ECO:0000256" key="1">
    <source>
        <dbReference type="ARBA" id="ARBA00004370"/>
    </source>
</evidence>